<dbReference type="Pfam" id="PF00172">
    <property type="entry name" value="Zn_clus"/>
    <property type="match status" value="1"/>
</dbReference>
<evidence type="ECO:0000259" key="2">
    <source>
        <dbReference type="PROSITE" id="PS50048"/>
    </source>
</evidence>
<dbReference type="PANTHER" id="PTHR47657">
    <property type="entry name" value="STEROL REGULATORY ELEMENT-BINDING PROTEIN ECM22"/>
    <property type="match status" value="1"/>
</dbReference>
<dbReference type="CDD" id="cd00067">
    <property type="entry name" value="GAL4"/>
    <property type="match status" value="1"/>
</dbReference>
<dbReference type="RefSeq" id="XP_066830453.1">
    <property type="nucleotide sequence ID" value="XM_066973634.1"/>
</dbReference>
<sequence>MTDLNQYHHHHHQQQQQQQQQQPPPPPPQQHQRQQQQQQQQAPPTSASTSAAHPPRRNHVNQVPSSVAPTLQSPTQTNLSTRLPQPVTQPQQEPHFSNLRHHAILPRAKERKSRRPHKNSRDGCPNCKHKRIKCSEELPSCQNCIKKNYRCGYLDYSEDKLEKLRRKNLKRANEDAEDSNDHAKKQSQREQRPPEILIDQDQDRGQDQDRDRDHNNDQNQNHNYDHAQDRSRLQPKFSIQNGHFKQNTNMPTSVLATVQQNPIQPLNLIPSANLAIAPPSQNPIPTSNTFLLPPLGYDHDQRNGIKSTMQMSIPARLLNNINNNNNNSNNNSSNNNNGDNNSNSNINNSANNTVHGSSLNLKTPDTFGQARVAASPPIFNPPNSLHSSPYSDSPNDVNELFSNYLSTFIPNQAPSSKTPPNIFDFVASNDLDHYFNVPVEDVDLNLAVYKDAIKKISAANNDLHFSESLTEVSDENGPYSHATNIGTLDATHLGHDGQSKGDLLDDARSVDSFERSNSIFTRHFGIDIFANEHSVKTNSSGGGGATAITPRQFYGEPLPNANKSLESFPVLKHSKDIKILFTSNAKSYKPLSNLHTLSLQQSDWTEKDDRRMWISIFAHAINLHYIYFTFFMDRSLNIILKVCNNALKSKSSTTCFTSAIQEILTKKSYSYFGTLIKDLRESVGGVDIESTTTVSWYAGWSLLFHTQASAKAVTLIHGGSASLLWNCFSNHRNSSELSPSLSFIAFALRYHTSAVVAPDYKFDVINELRSNFVQFKKFINYNTELTSQNNGYIIKNFVELGNFLEDLAETIYPQFVQIDQFFKAQNGEQNSFGGIKYFSPSLLYELVNRWFKLVPSYARSIGRAMSPLKRTFYLFYIAIAKALVHVLPIIRCTFLVDTWNARYPQSDFNFDLFKFERFEVSDVSQYHYLRNLAAKLSRTIRFFNTRQQIIAHYMAANTVLDAEDRLINTASLEQYNATNAVPIPDVVYIKVQKIDFKEIMLSNFSINTIVNIYNYPILIDFSRRWDRNSEFRRIVDRENHSQKVRIEDYRQKYEGKRSGRQLDADDITTTNINHSYDFEYDRGMYSFDYKVEPATNYFFNYLKNAIGDQNVSTEELKSQAHNFEKSQKAIFSSMNVNMASL</sequence>
<dbReference type="Proteomes" id="UP001497383">
    <property type="component" value="Chromosome 4"/>
</dbReference>
<gene>
    <name evidence="3" type="ORF">LODBEIA_P35150</name>
</gene>
<proteinExistence type="predicted"/>
<keyword evidence="4" id="KW-1185">Reference proteome</keyword>
<dbReference type="EMBL" id="OZ022408">
    <property type="protein sequence ID" value="CAK9439351.1"/>
    <property type="molecule type" value="Genomic_DNA"/>
</dbReference>
<feature type="compositionally biased region" description="Low complexity" evidence="1">
    <location>
        <begin position="30"/>
        <end position="53"/>
    </location>
</feature>
<name>A0ABP0ZQB1_9ASCO</name>
<dbReference type="GeneID" id="92208711"/>
<feature type="compositionally biased region" description="Polar residues" evidence="1">
    <location>
        <begin position="60"/>
        <end position="95"/>
    </location>
</feature>
<feature type="compositionally biased region" description="Polar residues" evidence="1">
    <location>
        <begin position="381"/>
        <end position="394"/>
    </location>
</feature>
<dbReference type="InterPro" id="IPR001138">
    <property type="entry name" value="Zn2Cys6_DnaBD"/>
</dbReference>
<feature type="compositionally biased region" description="Basic residues" evidence="1">
    <location>
        <begin position="98"/>
        <end position="118"/>
    </location>
</feature>
<feature type="region of interest" description="Disordered" evidence="1">
    <location>
        <begin position="169"/>
        <end position="232"/>
    </location>
</feature>
<dbReference type="PROSITE" id="PS00463">
    <property type="entry name" value="ZN2_CY6_FUNGAL_1"/>
    <property type="match status" value="1"/>
</dbReference>
<evidence type="ECO:0000313" key="3">
    <source>
        <dbReference type="EMBL" id="CAK9439351.1"/>
    </source>
</evidence>
<feature type="compositionally biased region" description="Basic and acidic residues" evidence="1">
    <location>
        <begin position="171"/>
        <end position="193"/>
    </location>
</feature>
<feature type="compositionally biased region" description="Low complexity" evidence="1">
    <location>
        <begin position="319"/>
        <end position="352"/>
    </location>
</feature>
<feature type="compositionally biased region" description="Polar residues" evidence="1">
    <location>
        <begin position="353"/>
        <end position="363"/>
    </location>
</feature>
<feature type="domain" description="Zn(2)-C6 fungal-type" evidence="2">
    <location>
        <begin position="123"/>
        <end position="153"/>
    </location>
</feature>
<dbReference type="PANTHER" id="PTHR47657:SF7">
    <property type="entry name" value="STEROL REGULATORY ELEMENT-BINDING PROTEIN ECM22"/>
    <property type="match status" value="1"/>
</dbReference>
<feature type="compositionally biased region" description="Basic and acidic residues" evidence="1">
    <location>
        <begin position="201"/>
        <end position="216"/>
    </location>
</feature>
<dbReference type="InterPro" id="IPR052400">
    <property type="entry name" value="Zn2-C6_fungal_TF"/>
</dbReference>
<reference evidence="3 4" key="1">
    <citation type="submission" date="2024-03" db="EMBL/GenBank/DDBJ databases">
        <authorList>
            <person name="Brejova B."/>
        </authorList>
    </citation>
    <scope>NUCLEOTIDE SEQUENCE [LARGE SCALE GENOMIC DNA]</scope>
    <source>
        <strain evidence="3 4">CBS 14171</strain>
    </source>
</reference>
<organism evidence="3 4">
    <name type="scientific">Lodderomyces beijingensis</name>
    <dbReference type="NCBI Taxonomy" id="1775926"/>
    <lineage>
        <taxon>Eukaryota</taxon>
        <taxon>Fungi</taxon>
        <taxon>Dikarya</taxon>
        <taxon>Ascomycota</taxon>
        <taxon>Saccharomycotina</taxon>
        <taxon>Pichiomycetes</taxon>
        <taxon>Debaryomycetaceae</taxon>
        <taxon>Candida/Lodderomyces clade</taxon>
        <taxon>Lodderomyces</taxon>
    </lineage>
</organism>
<dbReference type="PROSITE" id="PS50048">
    <property type="entry name" value="ZN2_CY6_FUNGAL_2"/>
    <property type="match status" value="1"/>
</dbReference>
<feature type="compositionally biased region" description="Basic and acidic residues" evidence="1">
    <location>
        <begin position="223"/>
        <end position="232"/>
    </location>
</feature>
<dbReference type="SUPFAM" id="SSF57701">
    <property type="entry name" value="Zn2/Cys6 DNA-binding domain"/>
    <property type="match status" value="1"/>
</dbReference>
<evidence type="ECO:0000256" key="1">
    <source>
        <dbReference type="SAM" id="MobiDB-lite"/>
    </source>
</evidence>
<evidence type="ECO:0000313" key="4">
    <source>
        <dbReference type="Proteomes" id="UP001497383"/>
    </source>
</evidence>
<dbReference type="Gene3D" id="4.10.240.10">
    <property type="entry name" value="Zn(2)-C6 fungal-type DNA-binding domain"/>
    <property type="match status" value="1"/>
</dbReference>
<feature type="region of interest" description="Disordered" evidence="1">
    <location>
        <begin position="1"/>
        <end position="128"/>
    </location>
</feature>
<dbReference type="SMART" id="SM00066">
    <property type="entry name" value="GAL4"/>
    <property type="match status" value="1"/>
</dbReference>
<feature type="region of interest" description="Disordered" evidence="1">
    <location>
        <begin position="319"/>
        <end position="394"/>
    </location>
</feature>
<accession>A0ABP0ZQB1</accession>
<protein>
    <recommendedName>
        <fullName evidence="2">Zn(2)-C6 fungal-type domain-containing protein</fullName>
    </recommendedName>
</protein>
<dbReference type="InterPro" id="IPR036864">
    <property type="entry name" value="Zn2-C6_fun-type_DNA-bd_sf"/>
</dbReference>